<keyword evidence="5 9" id="KW-0547">Nucleotide-binding</keyword>
<dbReference type="SUPFAM" id="SSF52540">
    <property type="entry name" value="P-loop containing nucleoside triphosphate hydrolases"/>
    <property type="match status" value="1"/>
</dbReference>
<gene>
    <name evidence="9" type="primary">gmk</name>
    <name evidence="11" type="ORF">AOA14_09050</name>
</gene>
<reference evidence="11 12" key="2">
    <citation type="journal article" date="2016" name="Genome Announc.">
        <title>Complete Genome Sequence of Sphingopyxis terrae Strain 203-1 (NBRC 111660), a Polyethylene Glycol Degrader.</title>
        <authorList>
            <person name="Ohtsubo Y."/>
            <person name="Nonoyama S."/>
            <person name="Nagata Y."/>
            <person name="Numata M."/>
            <person name="Tsuchikane K."/>
            <person name="Hosoyama A."/>
            <person name="Yamazoe A."/>
            <person name="Tsuda M."/>
            <person name="Fujita N."/>
            <person name="Kawai F."/>
        </authorList>
    </citation>
    <scope>NUCLEOTIDE SEQUENCE [LARGE SCALE GENOMIC DNA]</scope>
    <source>
        <strain evidence="11 12">203-1</strain>
    </source>
</reference>
<evidence type="ECO:0000256" key="2">
    <source>
        <dbReference type="ARBA" id="ARBA00012961"/>
    </source>
</evidence>
<evidence type="ECO:0000313" key="11">
    <source>
        <dbReference type="EMBL" id="AMU94746.1"/>
    </source>
</evidence>
<organism evidence="11 12">
    <name type="scientific">Sphingopyxis terrae subsp. terrae NBRC 15098</name>
    <dbReference type="NCBI Taxonomy" id="1219058"/>
    <lineage>
        <taxon>Bacteria</taxon>
        <taxon>Pseudomonadati</taxon>
        <taxon>Pseudomonadota</taxon>
        <taxon>Alphaproteobacteria</taxon>
        <taxon>Sphingomonadales</taxon>
        <taxon>Sphingomonadaceae</taxon>
        <taxon>Sphingopyxis</taxon>
    </lineage>
</organism>
<evidence type="ECO:0000256" key="1">
    <source>
        <dbReference type="ARBA" id="ARBA00005790"/>
    </source>
</evidence>
<dbReference type="PANTHER" id="PTHR23117">
    <property type="entry name" value="GUANYLATE KINASE-RELATED"/>
    <property type="match status" value="1"/>
</dbReference>
<evidence type="ECO:0000256" key="7">
    <source>
        <dbReference type="ARBA" id="ARBA00022840"/>
    </source>
</evidence>
<comment type="subcellular location">
    <subcellularLocation>
        <location evidence="9">Cytoplasm</location>
    </subcellularLocation>
</comment>
<evidence type="ECO:0000256" key="6">
    <source>
        <dbReference type="ARBA" id="ARBA00022777"/>
    </source>
</evidence>
<dbReference type="CDD" id="cd00071">
    <property type="entry name" value="GMPK"/>
    <property type="match status" value="1"/>
</dbReference>
<sequence>MAESVHLNRRGVLFVLSSPSGAGKTTISKKMLAGDRDIALSISATTRPMRPGEQDGVDYHFVDVDTFKQMAADGEFLEWAHVFGHRYGTPRDRVEQLLAAGKDVLFDIDWQGAQQLYQEAGPDVVRVFILPPTMEELERRLRARNTDSDEVIAARMARAANEISHWDGYDYVLINDDIEGCFEEVKAILRAERLKRRRQIGLIGFARDLIRSVPEADPTL</sequence>
<dbReference type="InterPro" id="IPR008145">
    <property type="entry name" value="GK/Ca_channel_bsu"/>
</dbReference>
<dbReference type="KEGG" id="ster:AOA14_09050"/>
<dbReference type="InterPro" id="IPR008144">
    <property type="entry name" value="Guanylate_kin-like_dom"/>
</dbReference>
<dbReference type="HAMAP" id="MF_00328">
    <property type="entry name" value="Guanylate_kinase"/>
    <property type="match status" value="1"/>
</dbReference>
<dbReference type="NCBIfam" id="TIGR03263">
    <property type="entry name" value="guanyl_kin"/>
    <property type="match status" value="1"/>
</dbReference>
<keyword evidence="9" id="KW-0963">Cytoplasm</keyword>
<dbReference type="AlphaFoldDB" id="A0A142VY88"/>
<comment type="similarity">
    <text evidence="1 9">Belongs to the guanylate kinase family.</text>
</comment>
<dbReference type="InterPro" id="IPR017665">
    <property type="entry name" value="Guanylate_kinase"/>
</dbReference>
<dbReference type="Gene3D" id="3.40.50.300">
    <property type="entry name" value="P-loop containing nucleotide triphosphate hydrolases"/>
    <property type="match status" value="2"/>
</dbReference>
<dbReference type="GO" id="GO:0005829">
    <property type="term" value="C:cytosol"/>
    <property type="evidence" value="ECO:0007669"/>
    <property type="project" value="TreeGrafter"/>
</dbReference>
<name>A0A142VY88_9SPHN</name>
<keyword evidence="4 9" id="KW-0808">Transferase</keyword>
<proteinExistence type="inferred from homology"/>
<keyword evidence="6 9" id="KW-0418">Kinase</keyword>
<evidence type="ECO:0000256" key="4">
    <source>
        <dbReference type="ARBA" id="ARBA00022679"/>
    </source>
</evidence>
<evidence type="ECO:0000256" key="9">
    <source>
        <dbReference type="HAMAP-Rule" id="MF_00328"/>
    </source>
</evidence>
<dbReference type="PANTHER" id="PTHR23117:SF13">
    <property type="entry name" value="GUANYLATE KINASE"/>
    <property type="match status" value="1"/>
</dbReference>
<evidence type="ECO:0000313" key="12">
    <source>
        <dbReference type="Proteomes" id="UP000076234"/>
    </source>
</evidence>
<dbReference type="SMART" id="SM00072">
    <property type="entry name" value="GuKc"/>
    <property type="match status" value="1"/>
</dbReference>
<keyword evidence="7 9" id="KW-0067">ATP-binding</keyword>
<dbReference type="GO" id="GO:0005524">
    <property type="term" value="F:ATP binding"/>
    <property type="evidence" value="ECO:0007669"/>
    <property type="project" value="UniProtKB-UniRule"/>
</dbReference>
<evidence type="ECO:0000256" key="5">
    <source>
        <dbReference type="ARBA" id="ARBA00022741"/>
    </source>
</evidence>
<dbReference type="Proteomes" id="UP000076234">
    <property type="component" value="Chromosome"/>
</dbReference>
<dbReference type="EMBL" id="CP013342">
    <property type="protein sequence ID" value="AMU94746.1"/>
    <property type="molecule type" value="Genomic_DNA"/>
</dbReference>
<dbReference type="STRING" id="1219058.AOA14_09050"/>
<dbReference type="Gene3D" id="3.30.63.10">
    <property type="entry name" value="Guanylate Kinase phosphate binding domain"/>
    <property type="match status" value="1"/>
</dbReference>
<feature type="binding site" evidence="9">
    <location>
        <begin position="18"/>
        <end position="25"/>
    </location>
    <ligand>
        <name>ATP</name>
        <dbReference type="ChEBI" id="CHEBI:30616"/>
    </ligand>
</feature>
<accession>A0A142VY88</accession>
<dbReference type="InterPro" id="IPR020590">
    <property type="entry name" value="Guanylate_kinase_CS"/>
</dbReference>
<dbReference type="EC" id="2.7.4.8" evidence="2 9"/>
<dbReference type="RefSeq" id="WP_062901553.1">
    <property type="nucleotide sequence ID" value="NZ_CP013342.1"/>
</dbReference>
<comment type="function">
    <text evidence="9">Essential for recycling GMP and indirectly, cGMP.</text>
</comment>
<evidence type="ECO:0000259" key="10">
    <source>
        <dbReference type="PROSITE" id="PS50052"/>
    </source>
</evidence>
<dbReference type="Pfam" id="PF00625">
    <property type="entry name" value="Guanylate_kin"/>
    <property type="match status" value="1"/>
</dbReference>
<protein>
    <recommendedName>
        <fullName evidence="3 9">Guanylate kinase</fullName>
        <ecNumber evidence="2 9">2.7.4.8</ecNumber>
    </recommendedName>
    <alternativeName>
        <fullName evidence="8 9">GMP kinase</fullName>
    </alternativeName>
</protein>
<dbReference type="PROSITE" id="PS50052">
    <property type="entry name" value="GUANYLATE_KINASE_2"/>
    <property type="match status" value="1"/>
</dbReference>
<dbReference type="GO" id="GO:0004385">
    <property type="term" value="F:GMP kinase activity"/>
    <property type="evidence" value="ECO:0007669"/>
    <property type="project" value="UniProtKB-UniRule"/>
</dbReference>
<dbReference type="PROSITE" id="PS00856">
    <property type="entry name" value="GUANYLATE_KINASE_1"/>
    <property type="match status" value="1"/>
</dbReference>
<feature type="domain" description="Guanylate kinase-like" evidence="10">
    <location>
        <begin position="11"/>
        <end position="190"/>
    </location>
</feature>
<reference evidence="12" key="1">
    <citation type="submission" date="2015-11" db="EMBL/GenBank/DDBJ databases">
        <title>Complete genome sequence of a polyethylene glycol-degrading strain Sphingopyxis terrae strain 203-1 (NBRC 15098).</title>
        <authorList>
            <person name="Yoshiyuki O."/>
            <person name="Shouta N."/>
            <person name="Nagata Y."/>
            <person name="Numata M."/>
            <person name="Tsuchikane K."/>
            <person name="Hosoyama A."/>
            <person name="Yamazoe A."/>
            <person name="Tsuda M."/>
            <person name="Fujita N."/>
            <person name="Kawai F."/>
        </authorList>
    </citation>
    <scope>NUCLEOTIDE SEQUENCE [LARGE SCALE GENOMIC DNA]</scope>
    <source>
        <strain evidence="12">203-1</strain>
    </source>
</reference>
<dbReference type="InterPro" id="IPR027417">
    <property type="entry name" value="P-loop_NTPase"/>
</dbReference>
<evidence type="ECO:0000256" key="3">
    <source>
        <dbReference type="ARBA" id="ARBA00016296"/>
    </source>
</evidence>
<dbReference type="FunFam" id="3.30.63.10:FF:000002">
    <property type="entry name" value="Guanylate kinase 1"/>
    <property type="match status" value="1"/>
</dbReference>
<evidence type="ECO:0000256" key="8">
    <source>
        <dbReference type="ARBA" id="ARBA00030128"/>
    </source>
</evidence>
<comment type="catalytic activity">
    <reaction evidence="9">
        <text>GMP + ATP = GDP + ADP</text>
        <dbReference type="Rhea" id="RHEA:20780"/>
        <dbReference type="ChEBI" id="CHEBI:30616"/>
        <dbReference type="ChEBI" id="CHEBI:58115"/>
        <dbReference type="ChEBI" id="CHEBI:58189"/>
        <dbReference type="ChEBI" id="CHEBI:456216"/>
        <dbReference type="EC" id="2.7.4.8"/>
    </reaction>
</comment>